<dbReference type="EMBL" id="JABCKI010006275">
    <property type="protein sequence ID" value="KAG5634788.1"/>
    <property type="molecule type" value="Genomic_DNA"/>
</dbReference>
<keyword evidence="3" id="KW-0479">Metal-binding</keyword>
<dbReference type="Pfam" id="PF00348">
    <property type="entry name" value="polyprenyl_synt"/>
    <property type="match status" value="1"/>
</dbReference>
<evidence type="ECO:0000313" key="5">
    <source>
        <dbReference type="EMBL" id="KAG5634788.1"/>
    </source>
</evidence>
<dbReference type="SUPFAM" id="SSF48576">
    <property type="entry name" value="Terpenoid synthases"/>
    <property type="match status" value="1"/>
</dbReference>
<organism evidence="5 6">
    <name type="scientific">Sphagnurus paluster</name>
    <dbReference type="NCBI Taxonomy" id="117069"/>
    <lineage>
        <taxon>Eukaryota</taxon>
        <taxon>Fungi</taxon>
        <taxon>Dikarya</taxon>
        <taxon>Basidiomycota</taxon>
        <taxon>Agaricomycotina</taxon>
        <taxon>Agaricomycetes</taxon>
        <taxon>Agaricomycetidae</taxon>
        <taxon>Agaricales</taxon>
        <taxon>Tricholomatineae</taxon>
        <taxon>Lyophyllaceae</taxon>
        <taxon>Sphagnurus</taxon>
    </lineage>
</organism>
<evidence type="ECO:0000256" key="3">
    <source>
        <dbReference type="ARBA" id="ARBA00022723"/>
    </source>
</evidence>
<dbReference type="PANTHER" id="PTHR12001">
    <property type="entry name" value="GERANYLGERANYL PYROPHOSPHATE SYNTHASE"/>
    <property type="match status" value="1"/>
</dbReference>
<dbReference type="GO" id="GO:0004659">
    <property type="term" value="F:prenyltransferase activity"/>
    <property type="evidence" value="ECO:0007669"/>
    <property type="project" value="InterPro"/>
</dbReference>
<evidence type="ECO:0000256" key="1">
    <source>
        <dbReference type="ARBA" id="ARBA00001946"/>
    </source>
</evidence>
<reference evidence="5" key="1">
    <citation type="submission" date="2021-02" db="EMBL/GenBank/DDBJ databases">
        <authorList>
            <person name="Nieuwenhuis M."/>
            <person name="Van De Peppel L.J.J."/>
        </authorList>
    </citation>
    <scope>NUCLEOTIDE SEQUENCE</scope>
    <source>
        <strain evidence="5">D49</strain>
    </source>
</reference>
<dbReference type="Proteomes" id="UP000717328">
    <property type="component" value="Unassembled WGS sequence"/>
</dbReference>
<feature type="non-terminal residue" evidence="5">
    <location>
        <position position="129"/>
    </location>
</feature>
<dbReference type="GO" id="GO:0046872">
    <property type="term" value="F:metal ion binding"/>
    <property type="evidence" value="ECO:0007669"/>
    <property type="project" value="UniProtKB-KW"/>
</dbReference>
<comment type="caution">
    <text evidence="5">The sequence shown here is derived from an EMBL/GenBank/DDBJ whole genome shotgun (WGS) entry which is preliminary data.</text>
</comment>
<dbReference type="Gene3D" id="1.10.600.10">
    <property type="entry name" value="Farnesyl Diphosphate Synthase"/>
    <property type="match status" value="1"/>
</dbReference>
<accession>A0A9P7FR89</accession>
<sequence length="129" mass="14611">SYLLPLASQLGIFQIRDDLMNLDSTEYAQQKGFAEDLTEGKFSFPVIHGISADPYNMLLLDVLRQKTSDVALKISAVEYIRHDTKSFAYTVSVLDVLERRLRHEVERLGGNVILERIIDFLHIESLGSA</sequence>
<comment type="cofactor">
    <cofactor evidence="1">
        <name>Mg(2+)</name>
        <dbReference type="ChEBI" id="CHEBI:18420"/>
    </cofactor>
</comment>
<comment type="similarity">
    <text evidence="2">Belongs to the FPP/GGPP synthase family.</text>
</comment>
<gene>
    <name evidence="5" type="ORF">H0H81_000795</name>
</gene>
<dbReference type="InterPro" id="IPR000092">
    <property type="entry name" value="Polyprenyl_synt"/>
</dbReference>
<dbReference type="OrthoDB" id="6921389at2759"/>
<proteinExistence type="inferred from homology"/>
<keyword evidence="4" id="KW-0460">Magnesium</keyword>
<reference evidence="5" key="2">
    <citation type="submission" date="2021-10" db="EMBL/GenBank/DDBJ databases">
        <title>Phylogenomics reveals ancestral predisposition of the termite-cultivated fungus Termitomyces towards a domesticated lifestyle.</title>
        <authorList>
            <person name="Auxier B."/>
            <person name="Grum-Grzhimaylo A."/>
            <person name="Cardenas M.E."/>
            <person name="Lodge J.D."/>
            <person name="Laessoe T."/>
            <person name="Pedersen O."/>
            <person name="Smith M.E."/>
            <person name="Kuyper T.W."/>
            <person name="Franco-Molano E.A."/>
            <person name="Baroni T.J."/>
            <person name="Aanen D.K."/>
        </authorList>
    </citation>
    <scope>NUCLEOTIDE SEQUENCE</scope>
    <source>
        <strain evidence="5">D49</strain>
    </source>
</reference>
<evidence type="ECO:0000256" key="4">
    <source>
        <dbReference type="ARBA" id="ARBA00022842"/>
    </source>
</evidence>
<dbReference type="InterPro" id="IPR008949">
    <property type="entry name" value="Isoprenoid_synthase_dom_sf"/>
</dbReference>
<evidence type="ECO:0000313" key="6">
    <source>
        <dbReference type="Proteomes" id="UP000717328"/>
    </source>
</evidence>
<dbReference type="GO" id="GO:0008299">
    <property type="term" value="P:isoprenoid biosynthetic process"/>
    <property type="evidence" value="ECO:0007669"/>
    <property type="project" value="InterPro"/>
</dbReference>
<keyword evidence="6" id="KW-1185">Reference proteome</keyword>
<evidence type="ECO:0000256" key="2">
    <source>
        <dbReference type="ARBA" id="ARBA00006706"/>
    </source>
</evidence>
<protein>
    <submittedName>
        <fullName evidence="5">Uncharacterized protein</fullName>
    </submittedName>
</protein>
<name>A0A9P7FR89_9AGAR</name>
<dbReference type="AlphaFoldDB" id="A0A9P7FR89"/>
<dbReference type="PANTHER" id="PTHR12001:SF44">
    <property type="entry name" value="GERANYLGERANYL PYROPHOSPHATE SYNTHASE"/>
    <property type="match status" value="1"/>
</dbReference>